<organism evidence="1 2">
    <name type="scientific">Paenibacillus mendelii</name>
    <dbReference type="NCBI Taxonomy" id="206163"/>
    <lineage>
        <taxon>Bacteria</taxon>
        <taxon>Bacillati</taxon>
        <taxon>Bacillota</taxon>
        <taxon>Bacilli</taxon>
        <taxon>Bacillales</taxon>
        <taxon>Paenibacillaceae</taxon>
        <taxon>Paenibacillus</taxon>
    </lineage>
</organism>
<evidence type="ECO:0000313" key="2">
    <source>
        <dbReference type="Proteomes" id="UP001589818"/>
    </source>
</evidence>
<keyword evidence="2" id="KW-1185">Reference proteome</keyword>
<protein>
    <recommendedName>
        <fullName evidence="3">DUF4025 domain-containing protein</fullName>
    </recommendedName>
</protein>
<comment type="caution">
    <text evidence="1">The sequence shown here is derived from an EMBL/GenBank/DDBJ whole genome shotgun (WGS) entry which is preliminary data.</text>
</comment>
<evidence type="ECO:0000313" key="1">
    <source>
        <dbReference type="EMBL" id="MFC0389781.1"/>
    </source>
</evidence>
<gene>
    <name evidence="1" type="ORF">ACFFJ8_00175</name>
</gene>
<evidence type="ECO:0008006" key="3">
    <source>
        <dbReference type="Google" id="ProtNLM"/>
    </source>
</evidence>
<sequence length="52" mass="5721">MNDRNDHAAEEAELAYITALIRDQVVRGNEMTNVPSADVFDAAEDIDEQAAD</sequence>
<reference evidence="1 2" key="1">
    <citation type="submission" date="2024-09" db="EMBL/GenBank/DDBJ databases">
        <authorList>
            <person name="Sun Q."/>
            <person name="Mori K."/>
        </authorList>
    </citation>
    <scope>NUCLEOTIDE SEQUENCE [LARGE SCALE GENOMIC DNA]</scope>
    <source>
        <strain evidence="1 2">CCM 4839</strain>
    </source>
</reference>
<proteinExistence type="predicted"/>
<dbReference type="Proteomes" id="UP001589818">
    <property type="component" value="Unassembled WGS sequence"/>
</dbReference>
<dbReference type="RefSeq" id="WP_204822477.1">
    <property type="nucleotide sequence ID" value="NZ_JANHOF010000019.1"/>
</dbReference>
<dbReference type="EMBL" id="JBHLVF010000001">
    <property type="protein sequence ID" value="MFC0389781.1"/>
    <property type="molecule type" value="Genomic_DNA"/>
</dbReference>
<name>A0ABV6J1P1_9BACL</name>
<accession>A0ABV6J1P1</accession>